<dbReference type="KEGG" id="axl:AXY_03110"/>
<dbReference type="HOGENOM" id="CLU_1850957_0_0_9"/>
<accession>K0J606</accession>
<sequence>MLNRRIEIFLIIMGMAIFFFFGISGVTMINVHGDDEAALEIYEQFMQEEAAELENVPTYDEFVETLRTAGVITLVLAEAAGIVSILLLKNDKRPKVAGVLLLIVGIFVSSLQFIIALVGSVFFIIAAMMALFRKRKLA</sequence>
<reference evidence="3 4" key="1">
    <citation type="submission" date="2011-01" db="EMBL/GenBank/DDBJ databases">
        <title>Whole genome sequence of Amphibacillus xylinus NBRC 15112.</title>
        <authorList>
            <person name="Nakazawa H."/>
            <person name="Katano Y."/>
            <person name="Nakamura S."/>
            <person name="Sasagawa M."/>
            <person name="Fukada J."/>
            <person name="Arai T."/>
            <person name="Sasakura N."/>
            <person name="Mochizuki D."/>
            <person name="Hosoyama A."/>
            <person name="Harada K."/>
            <person name="Horikawa H."/>
            <person name="Kato Y."/>
            <person name="Harada T."/>
            <person name="Sasaki K."/>
            <person name="Sekiguchi M."/>
            <person name="Hodoyama M."/>
            <person name="Nishiko R."/>
            <person name="Narita H."/>
            <person name="Hanamaki A."/>
            <person name="Hata C."/>
            <person name="Konno Y."/>
            <person name="Niimura Y."/>
            <person name="Yamazaki S."/>
            <person name="Fujita N."/>
        </authorList>
    </citation>
    <scope>NUCLEOTIDE SEQUENCE [LARGE SCALE GENOMIC DNA]</scope>
    <source>
        <strain evidence="4">ATCC 51415 / DSM 6626 / JCM 7361 / LMG 17667 / NBRC 15112 / Ep01</strain>
    </source>
</reference>
<dbReference type="STRING" id="698758.AXY_03110"/>
<dbReference type="RefSeq" id="WP_015009049.1">
    <property type="nucleotide sequence ID" value="NC_018704.1"/>
</dbReference>
<dbReference type="InterPro" id="IPR025273">
    <property type="entry name" value="DUF4064"/>
</dbReference>
<dbReference type="Pfam" id="PF13273">
    <property type="entry name" value="DUF4064"/>
    <property type="match status" value="1"/>
</dbReference>
<gene>
    <name evidence="3" type="ordered locus">AXY_03110</name>
</gene>
<feature type="transmembrane region" description="Helical" evidence="1">
    <location>
        <begin position="69"/>
        <end position="88"/>
    </location>
</feature>
<organism evidence="3 4">
    <name type="scientific">Amphibacillus xylanus (strain ATCC 51415 / DSM 6626 / JCM 7361 / LMG 17667 / NBRC 15112 / Ep01)</name>
    <dbReference type="NCBI Taxonomy" id="698758"/>
    <lineage>
        <taxon>Bacteria</taxon>
        <taxon>Bacillati</taxon>
        <taxon>Bacillota</taxon>
        <taxon>Bacilli</taxon>
        <taxon>Bacillales</taxon>
        <taxon>Bacillaceae</taxon>
        <taxon>Amphibacillus</taxon>
    </lineage>
</organism>
<dbReference type="EMBL" id="AP012050">
    <property type="protein sequence ID" value="BAM46443.1"/>
    <property type="molecule type" value="Genomic_DNA"/>
</dbReference>
<evidence type="ECO:0000313" key="4">
    <source>
        <dbReference type="Proteomes" id="UP000006294"/>
    </source>
</evidence>
<keyword evidence="1" id="KW-0472">Membrane</keyword>
<evidence type="ECO:0000313" key="3">
    <source>
        <dbReference type="EMBL" id="BAM46443.1"/>
    </source>
</evidence>
<evidence type="ECO:0000259" key="2">
    <source>
        <dbReference type="Pfam" id="PF13273"/>
    </source>
</evidence>
<keyword evidence="4" id="KW-1185">Reference proteome</keyword>
<evidence type="ECO:0000256" key="1">
    <source>
        <dbReference type="SAM" id="Phobius"/>
    </source>
</evidence>
<feature type="domain" description="DUF4064" evidence="2">
    <location>
        <begin position="3"/>
        <end position="108"/>
    </location>
</feature>
<protein>
    <recommendedName>
        <fullName evidence="2">DUF4064 domain-containing protein</fullName>
    </recommendedName>
</protein>
<name>K0J606_AMPXN</name>
<feature type="transmembrane region" description="Helical" evidence="1">
    <location>
        <begin position="100"/>
        <end position="132"/>
    </location>
</feature>
<dbReference type="AlphaFoldDB" id="K0J606"/>
<feature type="transmembrane region" description="Helical" evidence="1">
    <location>
        <begin position="7"/>
        <end position="29"/>
    </location>
</feature>
<dbReference type="eggNOG" id="ENOG50331NA">
    <property type="taxonomic scope" value="Bacteria"/>
</dbReference>
<keyword evidence="1" id="KW-1133">Transmembrane helix</keyword>
<dbReference type="Proteomes" id="UP000006294">
    <property type="component" value="Chromosome"/>
</dbReference>
<proteinExistence type="predicted"/>
<keyword evidence="1" id="KW-0812">Transmembrane</keyword>